<accession>A0A0L6V5D5</accession>
<protein>
    <submittedName>
        <fullName evidence="1">Uncharacterized protein</fullName>
    </submittedName>
</protein>
<feature type="non-terminal residue" evidence="1">
    <location>
        <position position="1"/>
    </location>
</feature>
<keyword evidence="2" id="KW-1185">Reference proteome</keyword>
<dbReference type="OrthoDB" id="4847360at2759"/>
<organism evidence="1 2">
    <name type="scientific">Puccinia sorghi</name>
    <dbReference type="NCBI Taxonomy" id="27349"/>
    <lineage>
        <taxon>Eukaryota</taxon>
        <taxon>Fungi</taxon>
        <taxon>Dikarya</taxon>
        <taxon>Basidiomycota</taxon>
        <taxon>Pucciniomycotina</taxon>
        <taxon>Pucciniomycetes</taxon>
        <taxon>Pucciniales</taxon>
        <taxon>Pucciniaceae</taxon>
        <taxon>Puccinia</taxon>
    </lineage>
</organism>
<dbReference type="AlphaFoldDB" id="A0A0L6V5D5"/>
<name>A0A0L6V5D5_9BASI</name>
<evidence type="ECO:0000313" key="1">
    <source>
        <dbReference type="EMBL" id="KNZ56006.1"/>
    </source>
</evidence>
<reference evidence="1 2" key="1">
    <citation type="submission" date="2015-08" db="EMBL/GenBank/DDBJ databases">
        <title>Next Generation Sequencing and Analysis of the Genome of Puccinia sorghi L Schw, the Causal Agent of Maize Common Rust.</title>
        <authorList>
            <person name="Rochi L."/>
            <person name="Burguener G."/>
            <person name="Darino M."/>
            <person name="Turjanski A."/>
            <person name="Kreff E."/>
            <person name="Dieguez M.J."/>
            <person name="Sacco F."/>
        </authorList>
    </citation>
    <scope>NUCLEOTIDE SEQUENCE [LARGE SCALE GENOMIC DNA]</scope>
    <source>
        <strain evidence="1 2">RO10H11247</strain>
    </source>
</reference>
<comment type="caution">
    <text evidence="1">The sequence shown here is derived from an EMBL/GenBank/DDBJ whole genome shotgun (WGS) entry which is preliminary data.</text>
</comment>
<dbReference type="EMBL" id="LAVV01007416">
    <property type="protein sequence ID" value="KNZ56006.1"/>
    <property type="molecule type" value="Genomic_DNA"/>
</dbReference>
<sequence>LAFFLELRLKFSREFLQGRESRGSLRNLLAACSGLGWLIKQRTTEPAAEQGQRGCWKDCALTLFCLYIFQTFHLRFDQPNPPLNESASEPQLHKLSTNPEVLVQIFAIWARNHQTGLTVKIPPNDKAFYILVKFSSFYSLKVLYAGSYISCTVAQWFKPYLDLLENTSRTCLINNWDQFEQQLLILFGDP</sequence>
<proteinExistence type="predicted"/>
<dbReference type="VEuPathDB" id="FungiDB:VP01_2521g1"/>
<dbReference type="Proteomes" id="UP000037035">
    <property type="component" value="Unassembled WGS sequence"/>
</dbReference>
<gene>
    <name evidence="1" type="ORF">VP01_2521g1</name>
</gene>
<evidence type="ECO:0000313" key="2">
    <source>
        <dbReference type="Proteomes" id="UP000037035"/>
    </source>
</evidence>